<comment type="caution">
    <text evidence="1">The sequence shown here is derived from an EMBL/GenBank/DDBJ whole genome shotgun (WGS) entry which is preliminary data.</text>
</comment>
<name>A0A371FAS9_MUCPR</name>
<dbReference type="Proteomes" id="UP000257109">
    <property type="component" value="Unassembled WGS sequence"/>
</dbReference>
<reference evidence="1" key="1">
    <citation type="submission" date="2018-05" db="EMBL/GenBank/DDBJ databases">
        <title>Draft genome of Mucuna pruriens seed.</title>
        <authorList>
            <person name="Nnadi N.E."/>
            <person name="Vos R."/>
            <person name="Hasami M.H."/>
            <person name="Devisetty U.K."/>
            <person name="Aguiy J.C."/>
        </authorList>
    </citation>
    <scope>NUCLEOTIDE SEQUENCE [LARGE SCALE GENOMIC DNA]</scope>
    <source>
        <strain evidence="1">JCA_2017</strain>
    </source>
</reference>
<dbReference type="AlphaFoldDB" id="A0A371FAS9"/>
<accession>A0A371FAS9</accession>
<dbReference type="EMBL" id="QJKJ01009856">
    <property type="protein sequence ID" value="RDX75392.1"/>
    <property type="molecule type" value="Genomic_DNA"/>
</dbReference>
<proteinExistence type="predicted"/>
<evidence type="ECO:0000313" key="1">
    <source>
        <dbReference type="EMBL" id="RDX75392.1"/>
    </source>
</evidence>
<organism evidence="1 2">
    <name type="scientific">Mucuna pruriens</name>
    <name type="common">Velvet bean</name>
    <name type="synonym">Dolichos pruriens</name>
    <dbReference type="NCBI Taxonomy" id="157652"/>
    <lineage>
        <taxon>Eukaryota</taxon>
        <taxon>Viridiplantae</taxon>
        <taxon>Streptophyta</taxon>
        <taxon>Embryophyta</taxon>
        <taxon>Tracheophyta</taxon>
        <taxon>Spermatophyta</taxon>
        <taxon>Magnoliopsida</taxon>
        <taxon>eudicotyledons</taxon>
        <taxon>Gunneridae</taxon>
        <taxon>Pentapetalae</taxon>
        <taxon>rosids</taxon>
        <taxon>fabids</taxon>
        <taxon>Fabales</taxon>
        <taxon>Fabaceae</taxon>
        <taxon>Papilionoideae</taxon>
        <taxon>50 kb inversion clade</taxon>
        <taxon>NPAAA clade</taxon>
        <taxon>indigoferoid/millettioid clade</taxon>
        <taxon>Phaseoleae</taxon>
        <taxon>Mucuna</taxon>
    </lineage>
</organism>
<gene>
    <name evidence="1" type="ORF">CR513_44737</name>
</gene>
<sequence>MNKVRGVLKRKSLPNQIWREVVNTIVYILNRSPTKRWKWTIPKEVWTRRRLSVGHLRETGRSWMIESEPIILLGYHPTDAYKLYNLLTKKVMYSRYNSAAKYELEVHNPIQFREDSDPILSEQVEDVVENCEQ</sequence>
<feature type="non-terminal residue" evidence="1">
    <location>
        <position position="1"/>
    </location>
</feature>
<dbReference type="OrthoDB" id="1750395at2759"/>
<evidence type="ECO:0008006" key="3">
    <source>
        <dbReference type="Google" id="ProtNLM"/>
    </source>
</evidence>
<protein>
    <recommendedName>
        <fullName evidence="3">Copia protein</fullName>
    </recommendedName>
</protein>
<evidence type="ECO:0000313" key="2">
    <source>
        <dbReference type="Proteomes" id="UP000257109"/>
    </source>
</evidence>
<keyword evidence="2" id="KW-1185">Reference proteome</keyword>